<dbReference type="Proteomes" id="UP000827872">
    <property type="component" value="Linkage Group LG08"/>
</dbReference>
<keyword evidence="2" id="KW-1185">Reference proteome</keyword>
<dbReference type="EMBL" id="CM037621">
    <property type="protein sequence ID" value="KAH8001514.1"/>
    <property type="molecule type" value="Genomic_DNA"/>
</dbReference>
<comment type="caution">
    <text evidence="1">The sequence shown here is derived from an EMBL/GenBank/DDBJ whole genome shotgun (WGS) entry which is preliminary data.</text>
</comment>
<proteinExistence type="predicted"/>
<evidence type="ECO:0000313" key="2">
    <source>
        <dbReference type="Proteomes" id="UP000827872"/>
    </source>
</evidence>
<protein>
    <submittedName>
        <fullName evidence="1">Uncharacterized protein</fullName>
    </submittedName>
</protein>
<evidence type="ECO:0000313" key="1">
    <source>
        <dbReference type="EMBL" id="KAH8001514.1"/>
    </source>
</evidence>
<accession>A0ACB8F7W6</accession>
<name>A0ACB8F7W6_9SAUR</name>
<gene>
    <name evidence="1" type="ORF">K3G42_010082</name>
</gene>
<reference evidence="1" key="1">
    <citation type="submission" date="2021-08" db="EMBL/GenBank/DDBJ databases">
        <title>The first chromosome-level gecko genome reveals the dynamic sex chromosomes of Neotropical dwarf geckos (Sphaerodactylidae: Sphaerodactylus).</title>
        <authorList>
            <person name="Pinto B.J."/>
            <person name="Keating S.E."/>
            <person name="Gamble T."/>
        </authorList>
    </citation>
    <scope>NUCLEOTIDE SEQUENCE</scope>
    <source>
        <strain evidence="1">TG3544</strain>
    </source>
</reference>
<organism evidence="1 2">
    <name type="scientific">Sphaerodactylus townsendi</name>
    <dbReference type="NCBI Taxonomy" id="933632"/>
    <lineage>
        <taxon>Eukaryota</taxon>
        <taxon>Metazoa</taxon>
        <taxon>Chordata</taxon>
        <taxon>Craniata</taxon>
        <taxon>Vertebrata</taxon>
        <taxon>Euteleostomi</taxon>
        <taxon>Lepidosauria</taxon>
        <taxon>Squamata</taxon>
        <taxon>Bifurcata</taxon>
        <taxon>Gekkota</taxon>
        <taxon>Sphaerodactylidae</taxon>
        <taxon>Sphaerodactylus</taxon>
    </lineage>
</organism>
<sequence>MPHLKNVLASTTHLWLVLKDIGMILCVPHSCFYHASGPFKHLVRNCASFAFLLKLPSLGINLQWLELRNRRGAGRGFRYSTLGFSIQGTVLYPNYLSSTKM</sequence>